<dbReference type="Pfam" id="PF11917">
    <property type="entry name" value="DUF3435"/>
    <property type="match status" value="1"/>
</dbReference>
<dbReference type="InterPro" id="IPR021842">
    <property type="entry name" value="DUF3435"/>
</dbReference>
<reference evidence="1 2" key="1">
    <citation type="journal article" date="2019" name="Appl. Microbiol. Biotechnol.">
        <title>Genome sequence of Isaria javanica and comparative genome analysis insights into family S53 peptidase evolution in fungal entomopathogens.</title>
        <authorList>
            <person name="Lin R."/>
            <person name="Zhang X."/>
            <person name="Xin B."/>
            <person name="Zou M."/>
            <person name="Gao Y."/>
            <person name="Qin F."/>
            <person name="Hu Q."/>
            <person name="Xie B."/>
            <person name="Cheng X."/>
        </authorList>
    </citation>
    <scope>NUCLEOTIDE SEQUENCE [LARGE SCALE GENOMIC DNA]</scope>
    <source>
        <strain evidence="1 2">IJ1G</strain>
    </source>
</reference>
<evidence type="ECO:0000313" key="1">
    <source>
        <dbReference type="EMBL" id="TQV91841.1"/>
    </source>
</evidence>
<dbReference type="STRING" id="43265.A0A545VPY3"/>
<dbReference type="OrthoDB" id="4485682at2759"/>
<gene>
    <name evidence="1" type="ORF">IF1G_09426</name>
</gene>
<dbReference type="EMBL" id="SPUK01000017">
    <property type="protein sequence ID" value="TQV91841.1"/>
    <property type="molecule type" value="Genomic_DNA"/>
</dbReference>
<protein>
    <submittedName>
        <fullName evidence="1">Uncharacterized protein</fullName>
    </submittedName>
</protein>
<dbReference type="PANTHER" id="PTHR37535:SF4">
    <property type="entry name" value="FLUG DOMAIN-CONTAINING PROTEIN"/>
    <property type="match status" value="1"/>
</dbReference>
<sequence length="193" mass="22110">MNIRCDREVAKEMPKAELEELPLSPDIIHLKGKVRIRAQEITRDYRFITGASKGIQATYRKLQKDLKNTEKVYREEMNKSYREACRERIHNKGMEKQRSGVATEEKKEPTVHHQLEERAQVARILCDFRNDLSIQELTDRKVCAIDILVSLASRCEVRRPALNTRETNDRDSPAGNIPGALPVAALAACQFLP</sequence>
<dbReference type="Proteomes" id="UP000315783">
    <property type="component" value="Unassembled WGS sequence"/>
</dbReference>
<proteinExistence type="predicted"/>
<name>A0A545VPY3_9HYPO</name>
<accession>A0A545VPY3</accession>
<dbReference type="PANTHER" id="PTHR37535">
    <property type="entry name" value="FLUG DOMAIN PROTEIN"/>
    <property type="match status" value="1"/>
</dbReference>
<evidence type="ECO:0000313" key="2">
    <source>
        <dbReference type="Proteomes" id="UP000315783"/>
    </source>
</evidence>
<dbReference type="AlphaFoldDB" id="A0A545VPY3"/>
<keyword evidence="2" id="KW-1185">Reference proteome</keyword>
<organism evidence="1 2">
    <name type="scientific">Cordyceps javanica</name>
    <dbReference type="NCBI Taxonomy" id="43265"/>
    <lineage>
        <taxon>Eukaryota</taxon>
        <taxon>Fungi</taxon>
        <taxon>Dikarya</taxon>
        <taxon>Ascomycota</taxon>
        <taxon>Pezizomycotina</taxon>
        <taxon>Sordariomycetes</taxon>
        <taxon>Hypocreomycetidae</taxon>
        <taxon>Hypocreales</taxon>
        <taxon>Cordycipitaceae</taxon>
        <taxon>Cordyceps</taxon>
    </lineage>
</organism>
<comment type="caution">
    <text evidence="1">The sequence shown here is derived from an EMBL/GenBank/DDBJ whole genome shotgun (WGS) entry which is preliminary data.</text>
</comment>